<name>A0A0C9XE37_9AGAR</name>
<proteinExistence type="predicted"/>
<evidence type="ECO:0000313" key="1">
    <source>
        <dbReference type="EMBL" id="KIJ94427.1"/>
    </source>
</evidence>
<dbReference type="Proteomes" id="UP000054477">
    <property type="component" value="Unassembled WGS sequence"/>
</dbReference>
<accession>A0A0C9XE37</accession>
<keyword evidence="2" id="KW-1185">Reference proteome</keyword>
<reference evidence="1 2" key="1">
    <citation type="submission" date="2014-04" db="EMBL/GenBank/DDBJ databases">
        <authorList>
            <consortium name="DOE Joint Genome Institute"/>
            <person name="Kuo A."/>
            <person name="Kohler A."/>
            <person name="Nagy L.G."/>
            <person name="Floudas D."/>
            <person name="Copeland A."/>
            <person name="Barry K.W."/>
            <person name="Cichocki N."/>
            <person name="Veneault-Fourrey C."/>
            <person name="LaButti K."/>
            <person name="Lindquist E.A."/>
            <person name="Lipzen A."/>
            <person name="Lundell T."/>
            <person name="Morin E."/>
            <person name="Murat C."/>
            <person name="Sun H."/>
            <person name="Tunlid A."/>
            <person name="Henrissat B."/>
            <person name="Grigoriev I.V."/>
            <person name="Hibbett D.S."/>
            <person name="Martin F."/>
            <person name="Nordberg H.P."/>
            <person name="Cantor M.N."/>
            <person name="Hua S.X."/>
        </authorList>
    </citation>
    <scope>NUCLEOTIDE SEQUENCE [LARGE SCALE GENOMIC DNA]</scope>
    <source>
        <strain evidence="1 2">LaAM-08-1</strain>
    </source>
</reference>
<dbReference type="HOGENOM" id="CLU_2542916_0_0_1"/>
<evidence type="ECO:0000313" key="2">
    <source>
        <dbReference type="Proteomes" id="UP000054477"/>
    </source>
</evidence>
<dbReference type="EMBL" id="KN838794">
    <property type="protein sequence ID" value="KIJ94427.1"/>
    <property type="molecule type" value="Genomic_DNA"/>
</dbReference>
<organism evidence="1 2">
    <name type="scientific">Laccaria amethystina LaAM-08-1</name>
    <dbReference type="NCBI Taxonomy" id="1095629"/>
    <lineage>
        <taxon>Eukaryota</taxon>
        <taxon>Fungi</taxon>
        <taxon>Dikarya</taxon>
        <taxon>Basidiomycota</taxon>
        <taxon>Agaricomycotina</taxon>
        <taxon>Agaricomycetes</taxon>
        <taxon>Agaricomycetidae</taxon>
        <taxon>Agaricales</taxon>
        <taxon>Agaricineae</taxon>
        <taxon>Hydnangiaceae</taxon>
        <taxon>Laccaria</taxon>
    </lineage>
</organism>
<reference evidence="2" key="2">
    <citation type="submission" date="2015-01" db="EMBL/GenBank/DDBJ databases">
        <title>Evolutionary Origins and Diversification of the Mycorrhizal Mutualists.</title>
        <authorList>
            <consortium name="DOE Joint Genome Institute"/>
            <consortium name="Mycorrhizal Genomics Consortium"/>
            <person name="Kohler A."/>
            <person name="Kuo A."/>
            <person name="Nagy L.G."/>
            <person name="Floudas D."/>
            <person name="Copeland A."/>
            <person name="Barry K.W."/>
            <person name="Cichocki N."/>
            <person name="Veneault-Fourrey C."/>
            <person name="LaButti K."/>
            <person name="Lindquist E.A."/>
            <person name="Lipzen A."/>
            <person name="Lundell T."/>
            <person name="Morin E."/>
            <person name="Murat C."/>
            <person name="Riley R."/>
            <person name="Ohm R."/>
            <person name="Sun H."/>
            <person name="Tunlid A."/>
            <person name="Henrissat B."/>
            <person name="Grigoriev I.V."/>
            <person name="Hibbett D.S."/>
            <person name="Martin F."/>
        </authorList>
    </citation>
    <scope>NUCLEOTIDE SEQUENCE [LARGE SCALE GENOMIC DNA]</scope>
    <source>
        <strain evidence="2">LaAM-08-1</strain>
    </source>
</reference>
<protein>
    <submittedName>
        <fullName evidence="1">Uncharacterized protein</fullName>
    </submittedName>
</protein>
<gene>
    <name evidence="1" type="ORF">K443DRAFT_358760</name>
</gene>
<sequence length="83" mass="9358">MFHSISWGPELKEFNGTTRDNVNYRATFTILQSLGRSLPMSLPLWNSGESRSLRSCHSGNPRLGAPLPTLVQFPCYYANDPRT</sequence>
<dbReference type="AlphaFoldDB" id="A0A0C9XE37"/>